<comment type="caution">
    <text evidence="10">The sequence shown here is derived from an EMBL/GenBank/DDBJ whole genome shotgun (WGS) entry which is preliminary data.</text>
</comment>
<dbReference type="EMBL" id="JANCYU010000023">
    <property type="protein sequence ID" value="KAK4524382.1"/>
    <property type="molecule type" value="Genomic_DNA"/>
</dbReference>
<keyword evidence="11" id="KW-1185">Reference proteome</keyword>
<keyword evidence="2 9" id="KW-0240">DNA-directed RNA polymerase</keyword>
<keyword evidence="3 9" id="KW-0639">Primosome</keyword>
<dbReference type="PANTHER" id="PTHR10536">
    <property type="entry name" value="DNA PRIMASE SMALL SUBUNIT"/>
    <property type="match status" value="1"/>
</dbReference>
<evidence type="ECO:0000256" key="5">
    <source>
        <dbReference type="ARBA" id="ARBA00022695"/>
    </source>
</evidence>
<evidence type="ECO:0000256" key="8">
    <source>
        <dbReference type="ARBA" id="ARBA00023163"/>
    </source>
</evidence>
<dbReference type="InterPro" id="IPR002755">
    <property type="entry name" value="DNA_primase_S"/>
</dbReference>
<proteinExistence type="inferred from homology"/>
<comment type="similarity">
    <text evidence="1 9">Belongs to the eukaryotic-type primase small subunit family.</text>
</comment>
<dbReference type="InterPro" id="IPR014052">
    <property type="entry name" value="DNA_primase_ssu_euk/arc"/>
</dbReference>
<dbReference type="GO" id="GO:0046872">
    <property type="term" value="F:metal ion binding"/>
    <property type="evidence" value="ECO:0007669"/>
    <property type="project" value="UniProtKB-KW"/>
</dbReference>
<keyword evidence="4 9" id="KW-0808">Transferase</keyword>
<evidence type="ECO:0000256" key="1">
    <source>
        <dbReference type="ARBA" id="ARBA00009762"/>
    </source>
</evidence>
<dbReference type="CDD" id="cd04860">
    <property type="entry name" value="AE_Prim_S"/>
    <property type="match status" value="1"/>
</dbReference>
<evidence type="ECO:0000256" key="4">
    <source>
        <dbReference type="ARBA" id="ARBA00022679"/>
    </source>
</evidence>
<dbReference type="Gene3D" id="3.90.920.10">
    <property type="entry name" value="DNA primase, PRIM domain"/>
    <property type="match status" value="1"/>
</dbReference>
<dbReference type="AlphaFoldDB" id="A0AAV9IAJ5"/>
<evidence type="ECO:0000256" key="3">
    <source>
        <dbReference type="ARBA" id="ARBA00022515"/>
    </source>
</evidence>
<dbReference type="GO" id="GO:0006269">
    <property type="term" value="P:DNA replication, synthesis of primer"/>
    <property type="evidence" value="ECO:0007669"/>
    <property type="project" value="UniProtKB-KW"/>
</dbReference>
<keyword evidence="8" id="KW-0804">Transcription</keyword>
<keyword evidence="5" id="KW-0548">Nucleotidyltransferase</keyword>
<dbReference type="GO" id="GO:0003899">
    <property type="term" value="F:DNA-directed RNA polymerase activity"/>
    <property type="evidence" value="ECO:0007669"/>
    <property type="project" value="InterPro"/>
</dbReference>
<dbReference type="NCBIfam" id="TIGR00335">
    <property type="entry name" value="primase_sml"/>
    <property type="match status" value="1"/>
</dbReference>
<evidence type="ECO:0000313" key="11">
    <source>
        <dbReference type="Proteomes" id="UP001300502"/>
    </source>
</evidence>
<dbReference type="Pfam" id="PF01896">
    <property type="entry name" value="DNA_primase_S"/>
    <property type="match status" value="1"/>
</dbReference>
<sequence length="402" mass="47674">MWRRSYYQDYFPADLLVRWLSYSFQHNKHLFERRELSFTLDNEVYVRYQSFESAEDIRKVLIQKLPVKIDIGAVYNYPPSSQSLVTLFTPVEREFILDIDLTDYEEVAIVNSEDEVDLCDKNWYIIAAAVEILDNALREDFGFRHILWVYSGRRGIHGWVCDERARRLSDECRDSIIEYLTVRLPPGLKEISVQGENFNTLLDDSMKQWNTLGVPFLKRSFDYLYPLFVKYIVQNPRFFTDSNHLKKYLSLLPSNYTAQIEYLIESSTADIDLWKRIEEILSEPKKSSYYGFIVCLVFHYLYPRLDANVSRHMNHLLKSPFCLHPKTQRVCVPVSVKEIWNFQPSRDAPQVSDGNLHHLGNDEKFLHAEKIMKDFIENFEREQKLETINTNEQRLLDRGDFV</sequence>
<keyword evidence="6 9" id="KW-0235">DNA replication</keyword>
<organism evidence="10 11">
    <name type="scientific">Galdieria yellowstonensis</name>
    <dbReference type="NCBI Taxonomy" id="3028027"/>
    <lineage>
        <taxon>Eukaryota</taxon>
        <taxon>Rhodophyta</taxon>
        <taxon>Bangiophyceae</taxon>
        <taxon>Galdieriales</taxon>
        <taxon>Galdieriaceae</taxon>
        <taxon>Galdieria</taxon>
    </lineage>
</organism>
<evidence type="ECO:0000256" key="6">
    <source>
        <dbReference type="ARBA" id="ARBA00022705"/>
    </source>
</evidence>
<evidence type="ECO:0000256" key="2">
    <source>
        <dbReference type="ARBA" id="ARBA00022478"/>
    </source>
</evidence>
<dbReference type="EC" id="2.7.7.-" evidence="9"/>
<dbReference type="GO" id="GO:0005658">
    <property type="term" value="C:alpha DNA polymerase:primase complex"/>
    <property type="evidence" value="ECO:0007669"/>
    <property type="project" value="UniProtKB-ARBA"/>
</dbReference>
<keyword evidence="7" id="KW-0479">Metal-binding</keyword>
<dbReference type="SUPFAM" id="SSF56747">
    <property type="entry name" value="Prim-pol domain"/>
    <property type="match status" value="1"/>
</dbReference>
<evidence type="ECO:0000313" key="10">
    <source>
        <dbReference type="EMBL" id="KAK4524382.1"/>
    </source>
</evidence>
<gene>
    <name evidence="10" type="ORF">GAYE_SCF03G2282</name>
</gene>
<dbReference type="Proteomes" id="UP001300502">
    <property type="component" value="Unassembled WGS sequence"/>
</dbReference>
<evidence type="ECO:0000256" key="9">
    <source>
        <dbReference type="RuleBase" id="RU003514"/>
    </source>
</evidence>
<accession>A0AAV9IAJ5</accession>
<protein>
    <recommendedName>
        <fullName evidence="9">DNA primase</fullName>
        <ecNumber evidence="9">2.7.7.-</ecNumber>
    </recommendedName>
</protein>
<evidence type="ECO:0000256" key="7">
    <source>
        <dbReference type="ARBA" id="ARBA00022723"/>
    </source>
</evidence>
<reference evidence="10 11" key="1">
    <citation type="submission" date="2022-07" db="EMBL/GenBank/DDBJ databases">
        <title>Genome-wide signatures of adaptation to extreme environments.</title>
        <authorList>
            <person name="Cho C.H."/>
            <person name="Yoon H.S."/>
        </authorList>
    </citation>
    <scope>NUCLEOTIDE SEQUENCE [LARGE SCALE GENOMIC DNA]</scope>
    <source>
        <strain evidence="10 11">108.79 E11</strain>
    </source>
</reference>
<name>A0AAV9IAJ5_9RHOD</name>